<feature type="domain" description="Peptidase M16 C-terminal" evidence="4">
    <location>
        <begin position="246"/>
        <end position="421"/>
    </location>
</feature>
<sequence>MKKFLRSGKPCHDSSKGEKLNVIQQTWRGTLSAFAYLARSAVILLLFALPGLPAVAEENPGLDSLALKRMAQPLVQLDGQVSRRRLDNGLLIRWLPLTGRHSASIASHVAVGSRHETAGQTGYAHLFEHMLFKGSARAPGDSYGAWLGSLGASYNARTLFDATDFYLTLPSQALPLGIMLEADRLMQPSLSDEGLGNQQATVLAEMAQTIDNQPYFRVAMEFLLDQAKDTPYSHAIIGSRQDIENATPASLRAFYHKHYRPDAVTVALAGDISPAAIEELAQAFGPWLNPPGDALEPKTSPRGQRPGPIQGQVTDERAPWPGLLLAWPTVGRGHADAEAVRLLELQLFQRLANELERAGIAGRDSLLSYSLPLTMEEFGMTNLVLVPRARTSLDTLAERVEAQLARLASEPLNERELGSLKALWLKQRLAAIEHTESLALLLADVETRDLDHPLSGPWQRVAAVDSEDLMRVAREYFQERTIRLDLQPGWSTRFGKGLLEWLPAGVTDTLEDLAL</sequence>
<dbReference type="GO" id="GO:0046872">
    <property type="term" value="F:metal ion binding"/>
    <property type="evidence" value="ECO:0007669"/>
    <property type="project" value="InterPro"/>
</dbReference>
<dbReference type="PANTHER" id="PTHR11851:SF49">
    <property type="entry name" value="MITOCHONDRIAL-PROCESSING PEPTIDASE SUBUNIT ALPHA"/>
    <property type="match status" value="1"/>
</dbReference>
<protein>
    <submittedName>
        <fullName evidence="5">Insulinase family protein</fullName>
    </submittedName>
</protein>
<dbReference type="Pfam" id="PF00675">
    <property type="entry name" value="Peptidase_M16"/>
    <property type="match status" value="1"/>
</dbReference>
<organism evidence="5 6">
    <name type="scientific">Shewanella cyperi</name>
    <dbReference type="NCBI Taxonomy" id="2814292"/>
    <lineage>
        <taxon>Bacteria</taxon>
        <taxon>Pseudomonadati</taxon>
        <taxon>Pseudomonadota</taxon>
        <taxon>Gammaproteobacteria</taxon>
        <taxon>Alteromonadales</taxon>
        <taxon>Shewanellaceae</taxon>
        <taxon>Shewanella</taxon>
    </lineage>
</organism>
<evidence type="ECO:0000313" key="6">
    <source>
        <dbReference type="Proteomes" id="UP000663281"/>
    </source>
</evidence>
<dbReference type="KEGG" id="scyp:JYB88_14415"/>
<dbReference type="InterPro" id="IPR011765">
    <property type="entry name" value="Pept_M16_N"/>
</dbReference>
<dbReference type="InterPro" id="IPR050361">
    <property type="entry name" value="MPP/UQCRC_Complex"/>
</dbReference>
<dbReference type="InterPro" id="IPR011249">
    <property type="entry name" value="Metalloenz_LuxS/M16"/>
</dbReference>
<dbReference type="Pfam" id="PF05193">
    <property type="entry name" value="Peptidase_M16_C"/>
    <property type="match status" value="1"/>
</dbReference>
<feature type="domain" description="Peptidase M16 N-terminal" evidence="3">
    <location>
        <begin position="100"/>
        <end position="236"/>
    </location>
</feature>
<gene>
    <name evidence="5" type="ORF">JYB88_14415</name>
</gene>
<dbReference type="AlphaFoldDB" id="A0A975AKI3"/>
<dbReference type="InterPro" id="IPR007863">
    <property type="entry name" value="Peptidase_M16_C"/>
</dbReference>
<evidence type="ECO:0000259" key="4">
    <source>
        <dbReference type="Pfam" id="PF05193"/>
    </source>
</evidence>
<dbReference type="SUPFAM" id="SSF63411">
    <property type="entry name" value="LuxS/MPP-like metallohydrolase"/>
    <property type="match status" value="2"/>
</dbReference>
<name>A0A975AKI3_9GAMM</name>
<evidence type="ECO:0000256" key="1">
    <source>
        <dbReference type="ARBA" id="ARBA00007261"/>
    </source>
</evidence>
<dbReference type="PANTHER" id="PTHR11851">
    <property type="entry name" value="METALLOPROTEASE"/>
    <property type="match status" value="1"/>
</dbReference>
<dbReference type="EMBL" id="CP071504">
    <property type="protein sequence ID" value="QSX29387.1"/>
    <property type="molecule type" value="Genomic_DNA"/>
</dbReference>
<accession>A0A975AKI3</accession>
<feature type="region of interest" description="Disordered" evidence="2">
    <location>
        <begin position="289"/>
        <end position="313"/>
    </location>
</feature>
<comment type="similarity">
    <text evidence="1">Belongs to the peptidase M16 family.</text>
</comment>
<dbReference type="Proteomes" id="UP000663281">
    <property type="component" value="Chromosome"/>
</dbReference>
<proteinExistence type="inferred from homology"/>
<evidence type="ECO:0000313" key="5">
    <source>
        <dbReference type="EMBL" id="QSX29387.1"/>
    </source>
</evidence>
<reference evidence="5 6" key="1">
    <citation type="submission" date="2021-03" db="EMBL/GenBank/DDBJ databases">
        <title>Novel species identification of genus Shewanella.</title>
        <authorList>
            <person name="Liu G."/>
            <person name="Zhang Q."/>
        </authorList>
    </citation>
    <scope>NUCLEOTIDE SEQUENCE [LARGE SCALE GENOMIC DNA]</scope>
    <source>
        <strain evidence="5 6">FJAT-53726</strain>
    </source>
</reference>
<keyword evidence="6" id="KW-1185">Reference proteome</keyword>
<dbReference type="Gene3D" id="3.30.830.10">
    <property type="entry name" value="Metalloenzyme, LuxS/M16 peptidase-like"/>
    <property type="match status" value="2"/>
</dbReference>
<evidence type="ECO:0000256" key="2">
    <source>
        <dbReference type="SAM" id="MobiDB-lite"/>
    </source>
</evidence>
<evidence type="ECO:0000259" key="3">
    <source>
        <dbReference type="Pfam" id="PF00675"/>
    </source>
</evidence>